<evidence type="ECO:0000313" key="3">
    <source>
        <dbReference type="Proteomes" id="UP001265700"/>
    </source>
</evidence>
<accession>A0ABU1WS33</accession>
<name>A0ABU1WS33_9BURK</name>
<keyword evidence="3" id="KW-1185">Reference proteome</keyword>
<keyword evidence="1" id="KW-0175">Coiled coil</keyword>
<comment type="caution">
    <text evidence="2">The sequence shown here is derived from an EMBL/GenBank/DDBJ whole genome shotgun (WGS) entry which is preliminary data.</text>
</comment>
<dbReference type="EMBL" id="JAVDWU010000010">
    <property type="protein sequence ID" value="MDR7152106.1"/>
    <property type="molecule type" value="Genomic_DNA"/>
</dbReference>
<feature type="coiled-coil region" evidence="1">
    <location>
        <begin position="306"/>
        <end position="333"/>
    </location>
</feature>
<sequence>MQSLAAYSLEATVADSSKRHLRIDELIDGWLTRKGVEDPRASDGDFTSKTGDGTGQFSRRYTASSVGATEEVELLETADTGAVFTTTLEVTVKDGNVTVFASMGATPGKSAVAPIKVYPRCPGVIRSLIEEFSDWTFAGQELPVGRAFDATNPAATYQLCGALRSEQRRLPLIVVSIDPDEQVWSELPAKAADQLIGLADVAFVDAESSWILTDELGPRDSCFLGSVRLYWPVRRLDGSHEGVTWTAPRLMSFGEGDAGLNRFLALLRRTVMSTAALTMLQPSCFREVQRAAAKEKLDSVSGPQRNEELLARNERLIADLDEAQRTIDRLQWKLNASAYAQRGLADDIAEGEPQESVDSEERAIPPMSGETRYYKKIGSGGGVDSLVKTKKCNHKSSNWTSAFKGDQAEKGLLKLEGRNDWKSLAHCSACTGGGRWRVNW</sequence>
<dbReference type="RefSeq" id="WP_310320522.1">
    <property type="nucleotide sequence ID" value="NZ_JAVDWU010000010.1"/>
</dbReference>
<gene>
    <name evidence="2" type="ORF">J2W49_004082</name>
</gene>
<evidence type="ECO:0000313" key="2">
    <source>
        <dbReference type="EMBL" id="MDR7152106.1"/>
    </source>
</evidence>
<dbReference type="Proteomes" id="UP001265700">
    <property type="component" value="Unassembled WGS sequence"/>
</dbReference>
<reference evidence="2 3" key="1">
    <citation type="submission" date="2023-07" db="EMBL/GenBank/DDBJ databases">
        <title>Sorghum-associated microbial communities from plants grown in Nebraska, USA.</title>
        <authorList>
            <person name="Schachtman D."/>
        </authorList>
    </citation>
    <scope>NUCLEOTIDE SEQUENCE [LARGE SCALE GENOMIC DNA]</scope>
    <source>
        <strain evidence="2 3">4249</strain>
    </source>
</reference>
<proteinExistence type="predicted"/>
<protein>
    <submittedName>
        <fullName evidence="2">Uncharacterized protein</fullName>
    </submittedName>
</protein>
<organism evidence="2 3">
    <name type="scientific">Hydrogenophaga palleronii</name>
    <dbReference type="NCBI Taxonomy" id="65655"/>
    <lineage>
        <taxon>Bacteria</taxon>
        <taxon>Pseudomonadati</taxon>
        <taxon>Pseudomonadota</taxon>
        <taxon>Betaproteobacteria</taxon>
        <taxon>Burkholderiales</taxon>
        <taxon>Comamonadaceae</taxon>
        <taxon>Hydrogenophaga</taxon>
    </lineage>
</organism>
<evidence type="ECO:0000256" key="1">
    <source>
        <dbReference type="SAM" id="Coils"/>
    </source>
</evidence>